<evidence type="ECO:0000313" key="1">
    <source>
        <dbReference type="EMBL" id="KAI4385922.1"/>
    </source>
</evidence>
<organism evidence="1 2">
    <name type="scientific">Melastoma candidum</name>
    <dbReference type="NCBI Taxonomy" id="119954"/>
    <lineage>
        <taxon>Eukaryota</taxon>
        <taxon>Viridiplantae</taxon>
        <taxon>Streptophyta</taxon>
        <taxon>Embryophyta</taxon>
        <taxon>Tracheophyta</taxon>
        <taxon>Spermatophyta</taxon>
        <taxon>Magnoliopsida</taxon>
        <taxon>eudicotyledons</taxon>
        <taxon>Gunneridae</taxon>
        <taxon>Pentapetalae</taxon>
        <taxon>rosids</taxon>
        <taxon>malvids</taxon>
        <taxon>Myrtales</taxon>
        <taxon>Melastomataceae</taxon>
        <taxon>Melastomatoideae</taxon>
        <taxon>Melastomateae</taxon>
        <taxon>Melastoma</taxon>
    </lineage>
</organism>
<gene>
    <name evidence="1" type="ORF">MLD38_003909</name>
</gene>
<sequence length="144" mass="16347">MVGRRNIYSSRSARTIGIHLPFPSDVSVMLFPGLWLSEINSDAHKVKKSPTTMPRLLATRRVEGPCVSRSSCHDNQESKYWLCSDDRPHLPFPSSRLQYLTVLMLFPGLWLTEITSGRYKVVEVPDNKAKRGRSGHSSMKECVE</sequence>
<dbReference type="EMBL" id="CM042881">
    <property type="protein sequence ID" value="KAI4385922.1"/>
    <property type="molecule type" value="Genomic_DNA"/>
</dbReference>
<accession>A0ACB9S5D8</accession>
<comment type="caution">
    <text evidence="1">The sequence shown here is derived from an EMBL/GenBank/DDBJ whole genome shotgun (WGS) entry which is preliminary data.</text>
</comment>
<reference evidence="2" key="1">
    <citation type="journal article" date="2023" name="Front. Plant Sci.">
        <title>Chromosomal-level genome assembly of Melastoma candidum provides insights into trichome evolution.</title>
        <authorList>
            <person name="Zhong Y."/>
            <person name="Wu W."/>
            <person name="Sun C."/>
            <person name="Zou P."/>
            <person name="Liu Y."/>
            <person name="Dai S."/>
            <person name="Zhou R."/>
        </authorList>
    </citation>
    <scope>NUCLEOTIDE SEQUENCE [LARGE SCALE GENOMIC DNA]</scope>
</reference>
<name>A0ACB9S5D8_9MYRT</name>
<proteinExistence type="predicted"/>
<protein>
    <submittedName>
        <fullName evidence="1">Uncharacterized protein</fullName>
    </submittedName>
</protein>
<dbReference type="Proteomes" id="UP001057402">
    <property type="component" value="Chromosome 2"/>
</dbReference>
<keyword evidence="2" id="KW-1185">Reference proteome</keyword>
<evidence type="ECO:0000313" key="2">
    <source>
        <dbReference type="Proteomes" id="UP001057402"/>
    </source>
</evidence>